<evidence type="ECO:0000313" key="7">
    <source>
        <dbReference type="Proteomes" id="UP001146468"/>
    </source>
</evidence>
<feature type="compositionally biased region" description="Polar residues" evidence="1">
    <location>
        <begin position="216"/>
        <end position="230"/>
    </location>
</feature>
<dbReference type="Gene3D" id="2.60.40.2260">
    <property type="match status" value="1"/>
</dbReference>
<evidence type="ECO:0000256" key="2">
    <source>
        <dbReference type="SAM" id="Phobius"/>
    </source>
</evidence>
<feature type="compositionally biased region" description="Basic and acidic residues" evidence="1">
    <location>
        <begin position="629"/>
        <end position="641"/>
    </location>
</feature>
<name>A0A9X3LUY4_9CORY</name>
<dbReference type="InterPro" id="IPR013783">
    <property type="entry name" value="Ig-like_fold"/>
</dbReference>
<dbReference type="InterPro" id="IPR032109">
    <property type="entry name" value="Big_3_5"/>
</dbReference>
<evidence type="ECO:0000259" key="4">
    <source>
        <dbReference type="Pfam" id="PF08428"/>
    </source>
</evidence>
<feature type="signal peptide" evidence="3">
    <location>
        <begin position="1"/>
        <end position="20"/>
    </location>
</feature>
<dbReference type="Gene3D" id="2.60.40.10">
    <property type="entry name" value="Immunoglobulins"/>
    <property type="match status" value="3"/>
</dbReference>
<accession>A0A9X3LUY4</accession>
<evidence type="ECO:0000259" key="5">
    <source>
        <dbReference type="Pfam" id="PF16640"/>
    </source>
</evidence>
<keyword evidence="3" id="KW-0732">Signal</keyword>
<feature type="compositionally biased region" description="Basic and acidic residues" evidence="1">
    <location>
        <begin position="594"/>
        <end position="607"/>
    </location>
</feature>
<keyword evidence="7" id="KW-1185">Reference proteome</keyword>
<dbReference type="InterPro" id="IPR012706">
    <property type="entry name" value="Rib_alpha_Esp_rpt"/>
</dbReference>
<comment type="caution">
    <text evidence="6">The sequence shown here is derived from an EMBL/GenBank/DDBJ whole genome shotgun (WGS) entry which is preliminary data.</text>
</comment>
<sequence>MKKHRIASLAIAGLTSVAVAITPVAVPDNSVLSAAVAQAQEQTVSFTSGPGEIKLGQNATFTVSVPNSTGGSVQFFLDNVPQGGPVKISNDTASVRISPKSYLNHTVTARYVDADGFNPRADVTRDFNTPMDLPPMLQGSGRDDTDDIYRSKVNGQERTVSSPLIVQPGQDVTLWANMVVNRGNWTISGTRIYELGINPPVGAEFKSARRIDSGANEVTTRGTADGTATKTGRDSGSAWGTSGNPRVNPGYFGINVTDLYFNRDMQIEGAFRAPEAPGVYVPQFGYYKFYNKTNHYLRRMDNAAFRVVAPKLPDRNVRGASIVKLVENQEFLQREPGTLTAEVTPADVKGTVVFKHNGEEIASAPVENGKAVAENVTFDEAGHLPITVEFTSTTEGASNAMGAGSVNVKAVAVPTTLKLDVPAEAEIDESVKLTATVDPVAEGTVEFFDRDTSLGEQPVDNGTATLDHTFTDAGERTIKAVFTPTDAEKFEASEATASLTVKEKPTPEPEPEEPTTEPTEPEDPTTEPTEPTEPEDPTTEPSPEPSPEPEEPTTEPTTEPTPEPSPEPEDPTTEPTPEPEEPEEPTPDNETYEPEAKKDLSEIDAKDGVPAPLDFVDNADELPGGTAYEWKKKPDLNKTGDQDLVIEVTYPDGTKDELKITVPVKARPTQEPTPTTPTTTTQAPPTKEPEPDKGSSGSSEKDDEGGSSQSTALKVVLGILFSLLGLGGGFALWQAFMGGSR</sequence>
<feature type="region of interest" description="Disordered" evidence="1">
    <location>
        <begin position="654"/>
        <end position="709"/>
    </location>
</feature>
<dbReference type="EMBL" id="JAKMUS010000017">
    <property type="protein sequence ID" value="MCZ9294702.1"/>
    <property type="molecule type" value="Genomic_DNA"/>
</dbReference>
<protein>
    <submittedName>
        <fullName evidence="6">Ig-like domain repeat protein</fullName>
    </submittedName>
</protein>
<evidence type="ECO:0000313" key="6">
    <source>
        <dbReference type="EMBL" id="MCZ9294702.1"/>
    </source>
</evidence>
<dbReference type="Pfam" id="PF16640">
    <property type="entry name" value="Big_3_5"/>
    <property type="match status" value="1"/>
</dbReference>
<feature type="compositionally biased region" description="Acidic residues" evidence="1">
    <location>
        <begin position="509"/>
        <end position="538"/>
    </location>
</feature>
<feature type="transmembrane region" description="Helical" evidence="2">
    <location>
        <begin position="715"/>
        <end position="736"/>
    </location>
</feature>
<dbReference type="Proteomes" id="UP001146468">
    <property type="component" value="Unassembled WGS sequence"/>
</dbReference>
<dbReference type="Pfam" id="PF08428">
    <property type="entry name" value="Rib"/>
    <property type="match status" value="1"/>
</dbReference>
<feature type="region of interest" description="Disordered" evidence="1">
    <location>
        <begin position="484"/>
        <end position="641"/>
    </location>
</feature>
<reference evidence="6" key="1">
    <citation type="submission" date="2022-02" db="EMBL/GenBank/DDBJ databases">
        <title>Corynebacterium sp. from urogenital microbiome.</title>
        <authorList>
            <person name="Cappelli E.A."/>
            <person name="Ribeiro T.G."/>
            <person name="Peixe L."/>
        </authorList>
    </citation>
    <scope>NUCLEOTIDE SEQUENCE</scope>
    <source>
        <strain evidence="6">C8Ua_172</strain>
    </source>
</reference>
<feature type="chain" id="PRO_5040767539" evidence="3">
    <location>
        <begin position="21"/>
        <end position="741"/>
    </location>
</feature>
<feature type="region of interest" description="Disordered" evidence="1">
    <location>
        <begin position="214"/>
        <end position="242"/>
    </location>
</feature>
<dbReference type="PRINTS" id="PR01217">
    <property type="entry name" value="PRICHEXTENSN"/>
</dbReference>
<dbReference type="GO" id="GO:0005975">
    <property type="term" value="P:carbohydrate metabolic process"/>
    <property type="evidence" value="ECO:0007669"/>
    <property type="project" value="UniProtKB-ARBA"/>
</dbReference>
<feature type="compositionally biased region" description="Low complexity" evidence="1">
    <location>
        <begin position="669"/>
        <end position="685"/>
    </location>
</feature>
<feature type="domain" description="Rib" evidence="4">
    <location>
        <begin position="588"/>
        <end position="665"/>
    </location>
</feature>
<gene>
    <name evidence="6" type="ORF">L8U60_09420</name>
</gene>
<keyword evidence="2" id="KW-0812">Transmembrane</keyword>
<dbReference type="AlphaFoldDB" id="A0A9X3LUY4"/>
<dbReference type="RefSeq" id="WP_269966119.1">
    <property type="nucleotide sequence ID" value="NZ_JAKMUS010000017.1"/>
</dbReference>
<keyword evidence="2" id="KW-0472">Membrane</keyword>
<dbReference type="NCBIfam" id="TIGR02331">
    <property type="entry name" value="rib_alpha"/>
    <property type="match status" value="1"/>
</dbReference>
<feature type="domain" description="Bacterial Ig-like" evidence="5">
    <location>
        <begin position="422"/>
        <end position="501"/>
    </location>
</feature>
<evidence type="ECO:0000256" key="1">
    <source>
        <dbReference type="SAM" id="MobiDB-lite"/>
    </source>
</evidence>
<feature type="region of interest" description="Disordered" evidence="1">
    <location>
        <begin position="125"/>
        <end position="144"/>
    </location>
</feature>
<keyword evidence="2" id="KW-1133">Transmembrane helix</keyword>
<feature type="compositionally biased region" description="Acidic residues" evidence="1">
    <location>
        <begin position="566"/>
        <end position="593"/>
    </location>
</feature>
<organism evidence="6 7">
    <name type="scientific">Corynebacterium meitnerae</name>
    <dbReference type="NCBI Taxonomy" id="2913498"/>
    <lineage>
        <taxon>Bacteria</taxon>
        <taxon>Bacillati</taxon>
        <taxon>Actinomycetota</taxon>
        <taxon>Actinomycetes</taxon>
        <taxon>Mycobacteriales</taxon>
        <taxon>Corynebacteriaceae</taxon>
        <taxon>Corynebacterium</taxon>
    </lineage>
</organism>
<proteinExistence type="predicted"/>
<dbReference type="InterPro" id="IPR059115">
    <property type="entry name" value="Rib"/>
</dbReference>
<evidence type="ECO:0000256" key="3">
    <source>
        <dbReference type="SAM" id="SignalP"/>
    </source>
</evidence>